<accession>A0AAV9ZXQ0</accession>
<dbReference type="Proteomes" id="UP001362999">
    <property type="component" value="Unassembled WGS sequence"/>
</dbReference>
<keyword evidence="1" id="KW-0472">Membrane</keyword>
<keyword evidence="3" id="KW-1185">Reference proteome</keyword>
<dbReference type="PANTHER" id="PTHR35041">
    <property type="entry name" value="MEDIATOR OF RNA POLYMERASE II TRANSCRIPTION SUBUNIT 1"/>
    <property type="match status" value="1"/>
</dbReference>
<organism evidence="2 3">
    <name type="scientific">Favolaschia claudopus</name>
    <dbReference type="NCBI Taxonomy" id="2862362"/>
    <lineage>
        <taxon>Eukaryota</taxon>
        <taxon>Fungi</taxon>
        <taxon>Dikarya</taxon>
        <taxon>Basidiomycota</taxon>
        <taxon>Agaricomycotina</taxon>
        <taxon>Agaricomycetes</taxon>
        <taxon>Agaricomycetidae</taxon>
        <taxon>Agaricales</taxon>
        <taxon>Marasmiineae</taxon>
        <taxon>Mycenaceae</taxon>
        <taxon>Favolaschia</taxon>
    </lineage>
</organism>
<keyword evidence="1" id="KW-0812">Transmembrane</keyword>
<reference evidence="2 3" key="1">
    <citation type="journal article" date="2024" name="J Genomics">
        <title>Draft genome sequencing and assembly of Favolaschia claudopus CIRM-BRFM 2984 isolated from oak limbs.</title>
        <authorList>
            <person name="Navarro D."/>
            <person name="Drula E."/>
            <person name="Chaduli D."/>
            <person name="Cazenave R."/>
            <person name="Ahrendt S."/>
            <person name="Wang J."/>
            <person name="Lipzen A."/>
            <person name="Daum C."/>
            <person name="Barry K."/>
            <person name="Grigoriev I.V."/>
            <person name="Favel A."/>
            <person name="Rosso M.N."/>
            <person name="Martin F."/>
        </authorList>
    </citation>
    <scope>NUCLEOTIDE SEQUENCE [LARGE SCALE GENOMIC DNA]</scope>
    <source>
        <strain evidence="2 3">CIRM-BRFM 2984</strain>
    </source>
</reference>
<feature type="transmembrane region" description="Helical" evidence="1">
    <location>
        <begin position="21"/>
        <end position="41"/>
    </location>
</feature>
<evidence type="ECO:0000313" key="3">
    <source>
        <dbReference type="Proteomes" id="UP001362999"/>
    </source>
</evidence>
<evidence type="ECO:0000313" key="2">
    <source>
        <dbReference type="EMBL" id="KAK6996024.1"/>
    </source>
</evidence>
<evidence type="ECO:0000256" key="1">
    <source>
        <dbReference type="SAM" id="Phobius"/>
    </source>
</evidence>
<name>A0AAV9ZXQ0_9AGAR</name>
<feature type="transmembrane region" description="Helical" evidence="1">
    <location>
        <begin position="61"/>
        <end position="89"/>
    </location>
</feature>
<dbReference type="AlphaFoldDB" id="A0AAV9ZXQ0"/>
<dbReference type="PANTHER" id="PTHR35041:SF3">
    <property type="entry name" value="FORMYLMETHIONINE DEFORMYLASE-LIKE PROTEIN"/>
    <property type="match status" value="1"/>
</dbReference>
<keyword evidence="1" id="KW-1133">Transmembrane helix</keyword>
<protein>
    <submittedName>
        <fullName evidence="2">Uncharacterized protein</fullName>
    </submittedName>
</protein>
<comment type="caution">
    <text evidence="2">The sequence shown here is derived from an EMBL/GenBank/DDBJ whole genome shotgun (WGS) entry which is preliminary data.</text>
</comment>
<dbReference type="EMBL" id="JAWWNJ010000100">
    <property type="protein sequence ID" value="KAK6996024.1"/>
    <property type="molecule type" value="Genomic_DNA"/>
</dbReference>
<sequence length="537" mass="57098">MTDSTLARGRTLRRSPLLKILLAWVAAFALAAGHHAFYQSLDGRPSSGSTSSFAVHSQAGASAIGTAFAVVVSSALTLSAVVFFISAVIQRYLQLVWKMVQQRSFSVAALNALWSIPKSPSGWFASPSFWRSGPGATVVFFAVLARAFKLITTFAPGTLTIDTSVTITNASCSVPSFDFTNHVFYQESYFTEDDHTVVLGIQASTIATRTIGATVLAGTALPPKSICTANCSYTLTLVAPSFSCTPNTQLAPALSSGTAFASRTFDSSAPLAGFAIWDFQMSFVDLAGITCIAYNSTYELQYDFIGSVSSVKISNLVAANTTVTTNYHLIAHGIYSFILGNITVLNAQPAGVGLDFQPPKLATPQLLIDTDASNLTAGNVVWSISMAANVEKFLSDTVLSIITLNLQTASATDCTFSDISPHFVYNKGRLWLIYGLGIGLALLADLVGTAALRSNGFGAGGKFGDFLVATRNPELDALADRVELRRWIKMKQGGLQLRFGPLRSAGGRYAFAEPESLVGDRELMTPGSVKEFLPASP</sequence>
<proteinExistence type="predicted"/>
<gene>
    <name evidence="2" type="ORF">R3P38DRAFT_3329784</name>
</gene>
<feature type="transmembrane region" description="Helical" evidence="1">
    <location>
        <begin position="431"/>
        <end position="452"/>
    </location>
</feature>